<dbReference type="PANTHER" id="PTHR33334">
    <property type="entry name" value="PROTEIN LNK1"/>
    <property type="match status" value="1"/>
</dbReference>
<dbReference type="OrthoDB" id="618331at2759"/>
<feature type="region of interest" description="Disordered" evidence="1">
    <location>
        <begin position="374"/>
        <end position="415"/>
    </location>
</feature>
<feature type="region of interest" description="Disordered" evidence="1">
    <location>
        <begin position="37"/>
        <end position="71"/>
    </location>
</feature>
<organism evidence="2 3">
    <name type="scientific">Mikania micrantha</name>
    <name type="common">bitter vine</name>
    <dbReference type="NCBI Taxonomy" id="192012"/>
    <lineage>
        <taxon>Eukaryota</taxon>
        <taxon>Viridiplantae</taxon>
        <taxon>Streptophyta</taxon>
        <taxon>Embryophyta</taxon>
        <taxon>Tracheophyta</taxon>
        <taxon>Spermatophyta</taxon>
        <taxon>Magnoliopsida</taxon>
        <taxon>eudicotyledons</taxon>
        <taxon>Gunneridae</taxon>
        <taxon>Pentapetalae</taxon>
        <taxon>asterids</taxon>
        <taxon>campanulids</taxon>
        <taxon>Asterales</taxon>
        <taxon>Asteraceae</taxon>
        <taxon>Asteroideae</taxon>
        <taxon>Heliantheae alliance</taxon>
        <taxon>Eupatorieae</taxon>
        <taxon>Mikania</taxon>
    </lineage>
</organism>
<dbReference type="GO" id="GO:0006355">
    <property type="term" value="P:regulation of DNA-templated transcription"/>
    <property type="evidence" value="ECO:0007669"/>
    <property type="project" value="InterPro"/>
</dbReference>
<sequence length="623" mass="69337">MILLIDSCSKIRNVVFHFMGSKLEDIIWDEFEQADDHIVPDPTNSQTNRNSSERESCKKRRHETTPILSNTGNLDASHAICQEKAEKDPMQLDKIKKIMEKESPSQAPHGVFNGSCDGEIVKDMPDLASDDIRMLDDCFKSSYATSATGDNNSYSYPLTQISQAGDLCFVDSNCADKESGDLFYYGWPDIRNFEDVDKMLRSCDSSFGLGVADNDGELGWFTSDQIKGTEEALKMDFKLSCSEPSGVKNILQADHESSESNNHRTSCISEDKDELHFKDQINLQKRQSKHHNQTEEYKAGQGVSFYQISDLRSNGSQLSSNNKNNQVFTSVGNHQQYGNLELDYFGHMQHNTCYLPPDYPHQTTTVPMLSGIKSEHKGLKSPSPMGSSYASNQSSGDPSFAGTAAETDERKQSQGIQPLIIGSLRHKGMMFQFSKGVSDEKQSNLSIKEHESQKGSEGDQKGVNIGLLNVQESSSVSSELDEISFEATSFLQLRLVMEQLDLRTKLCIRDSLYRLARSAEQRHNNPSLSSSATDVNDLGGPLMSERTNKCSGFMDMETDTNPIDRSVAHLLFHRPSESLNVSTPFPPKPNPNHTSTPRRSTLAERLVCEEEAAGESNDTMSCD</sequence>
<gene>
    <name evidence="2" type="ORF">E3N88_06297</name>
</gene>
<evidence type="ECO:0000256" key="1">
    <source>
        <dbReference type="SAM" id="MobiDB-lite"/>
    </source>
</evidence>
<dbReference type="GO" id="GO:0007623">
    <property type="term" value="P:circadian rhythm"/>
    <property type="evidence" value="ECO:0007669"/>
    <property type="project" value="InterPro"/>
</dbReference>
<feature type="region of interest" description="Disordered" evidence="1">
    <location>
        <begin position="520"/>
        <end position="540"/>
    </location>
</feature>
<feature type="region of interest" description="Disordered" evidence="1">
    <location>
        <begin position="578"/>
        <end position="623"/>
    </location>
</feature>
<dbReference type="EMBL" id="SZYD01000003">
    <property type="protein sequence ID" value="KAD6795401.1"/>
    <property type="molecule type" value="Genomic_DNA"/>
</dbReference>
<proteinExistence type="predicted"/>
<evidence type="ECO:0008006" key="4">
    <source>
        <dbReference type="Google" id="ProtNLM"/>
    </source>
</evidence>
<dbReference type="InterPro" id="IPR039928">
    <property type="entry name" value="LNK"/>
</dbReference>
<comment type="caution">
    <text evidence="2">The sequence shown here is derived from an EMBL/GenBank/DDBJ whole genome shotgun (WGS) entry which is preliminary data.</text>
</comment>
<accession>A0A5N6PP46</accession>
<evidence type="ECO:0000313" key="2">
    <source>
        <dbReference type="EMBL" id="KAD6795401.1"/>
    </source>
</evidence>
<keyword evidence="3" id="KW-1185">Reference proteome</keyword>
<feature type="compositionally biased region" description="Polar residues" evidence="1">
    <location>
        <begin position="524"/>
        <end position="534"/>
    </location>
</feature>
<dbReference type="AlphaFoldDB" id="A0A5N6PP46"/>
<feature type="compositionally biased region" description="Polar residues" evidence="1">
    <location>
        <begin position="384"/>
        <end position="397"/>
    </location>
</feature>
<feature type="region of interest" description="Disordered" evidence="1">
    <location>
        <begin position="440"/>
        <end position="460"/>
    </location>
</feature>
<name>A0A5N6PP46_9ASTR</name>
<protein>
    <recommendedName>
        <fullName evidence="4">Protein LNK1</fullName>
    </recommendedName>
</protein>
<dbReference type="PANTHER" id="PTHR33334:SF8">
    <property type="entry name" value="PROTEIN LNK1"/>
    <property type="match status" value="1"/>
</dbReference>
<dbReference type="Proteomes" id="UP000326396">
    <property type="component" value="Linkage Group LG11"/>
</dbReference>
<reference evidence="2 3" key="1">
    <citation type="submission" date="2019-05" db="EMBL/GenBank/DDBJ databases">
        <title>Mikania micrantha, genome provides insights into the molecular mechanism of rapid growth.</title>
        <authorList>
            <person name="Liu B."/>
        </authorList>
    </citation>
    <scope>NUCLEOTIDE SEQUENCE [LARGE SCALE GENOMIC DNA]</scope>
    <source>
        <strain evidence="2">NLD-2019</strain>
        <tissue evidence="2">Leaf</tissue>
    </source>
</reference>
<evidence type="ECO:0000313" key="3">
    <source>
        <dbReference type="Proteomes" id="UP000326396"/>
    </source>
</evidence>